<protein>
    <submittedName>
        <fullName evidence="2">Terminase</fullName>
    </submittedName>
</protein>
<organism evidence="2">
    <name type="scientific">Myoviridae sp. ctgXL3</name>
    <dbReference type="NCBI Taxonomy" id="2826681"/>
    <lineage>
        <taxon>Viruses</taxon>
        <taxon>Duplodnaviria</taxon>
        <taxon>Heunggongvirae</taxon>
        <taxon>Uroviricota</taxon>
        <taxon>Caudoviricetes</taxon>
    </lineage>
</organism>
<dbReference type="Gene3D" id="3.40.50.300">
    <property type="entry name" value="P-loop containing nucleotide triphosphate hydrolases"/>
    <property type="match status" value="1"/>
</dbReference>
<sequence>MIFNFCELYSGKTMFPYQAQFSKRVIRSILLNDGEEITALFARQSGKSETIAITVGGLMIMLPQLANMPMFAGDTRLEMFKDGLWVGIFAPGKRQAEITYNRVRQRLQCKTALAVMQDPEFNLYFHTSNGQTCSLSNGSFVTCISASDQSNIEGESFKLIICEECQDISNYKIRKSIHPMGAAYNATIVKIGTATTFKGDFYDAIQRNKTNYEQKKKEYRKRGSNISTLVRNHFEYDYKVAAKYNPKYAKYVEQEMKRLGENSDEFRMAYKLEWIIERGMFVDIDKFEVANGEPMLERVSYDKKAKHVAGIDVGGKNDDTIITIVEVDWSMPVIMEERTEDSGQRIMYEAYNTFIVDWCCIANEPDYEIQYNMIIHYLNNFWVVRVVCDATREASLAHRLRANLRCEVIPYIFTTVSKSELYKLLDTEISSGRARVPCGEATKETKEYKSFMKQLGDLQKGWSGAHMVCCHGSGKDDHDDYCDSWALAVWGASSKGEENNTETRENKFMKKTPNEKTANNRRNCLTARRMRRR</sequence>
<evidence type="ECO:0000313" key="2">
    <source>
        <dbReference type="EMBL" id="DAE21442.1"/>
    </source>
</evidence>
<dbReference type="Pfam" id="PF03237">
    <property type="entry name" value="Terminase_6N"/>
    <property type="match status" value="1"/>
</dbReference>
<reference evidence="2" key="1">
    <citation type="journal article" date="2021" name="Proc. Natl. Acad. Sci. U.S.A.">
        <title>A Catalog of Tens of Thousands of Viruses from Human Metagenomes Reveals Hidden Associations with Chronic Diseases.</title>
        <authorList>
            <person name="Tisza M.J."/>
            <person name="Buck C.B."/>
        </authorList>
    </citation>
    <scope>NUCLEOTIDE SEQUENCE</scope>
    <source>
        <strain evidence="2">CtgXL3</strain>
    </source>
</reference>
<name>A0A8S5QR05_9CAUD</name>
<evidence type="ECO:0000256" key="1">
    <source>
        <dbReference type="SAM" id="MobiDB-lite"/>
    </source>
</evidence>
<dbReference type="InterPro" id="IPR027417">
    <property type="entry name" value="P-loop_NTPase"/>
</dbReference>
<dbReference type="EMBL" id="BK015712">
    <property type="protein sequence ID" value="DAE21442.1"/>
    <property type="molecule type" value="Genomic_DNA"/>
</dbReference>
<feature type="region of interest" description="Disordered" evidence="1">
    <location>
        <begin position="513"/>
        <end position="533"/>
    </location>
</feature>
<accession>A0A8S5QR05</accession>
<dbReference type="Gene3D" id="3.30.420.240">
    <property type="match status" value="1"/>
</dbReference>
<proteinExistence type="predicted"/>